<keyword evidence="3" id="KW-0274">FAD</keyword>
<accession>A0ABU2FE78</accession>
<proteinExistence type="predicted"/>
<evidence type="ECO:0000256" key="3">
    <source>
        <dbReference type="ARBA" id="ARBA00022827"/>
    </source>
</evidence>
<name>A0ABU2FE78_9EURY</name>
<evidence type="ECO:0000256" key="1">
    <source>
        <dbReference type="ARBA" id="ARBA00001974"/>
    </source>
</evidence>
<organism evidence="5 6">
    <name type="scientific">Haloarcula saliterrae</name>
    <dbReference type="NCBI Taxonomy" id="2950534"/>
    <lineage>
        <taxon>Archaea</taxon>
        <taxon>Methanobacteriati</taxon>
        <taxon>Methanobacteriota</taxon>
        <taxon>Stenosarchaea group</taxon>
        <taxon>Halobacteria</taxon>
        <taxon>Halobacteriales</taxon>
        <taxon>Haloarculaceae</taxon>
        <taxon>Haloarcula</taxon>
    </lineage>
</organism>
<keyword evidence="6" id="KW-1185">Reference proteome</keyword>
<dbReference type="PANTHER" id="PTHR42685:SF18">
    <property type="entry name" value="DIGERANYLGERANYLGLYCEROPHOSPHOLIPID REDUCTASE"/>
    <property type="match status" value="1"/>
</dbReference>
<feature type="domain" description="MnmG N-terminal" evidence="4">
    <location>
        <begin position="7"/>
        <end position="162"/>
    </location>
</feature>
<evidence type="ECO:0000313" key="6">
    <source>
        <dbReference type="Proteomes" id="UP001259659"/>
    </source>
</evidence>
<dbReference type="InterPro" id="IPR011777">
    <property type="entry name" value="Geranylgeranyl_Rdtase_fam"/>
</dbReference>
<comment type="caution">
    <text evidence="5">The sequence shown here is derived from an EMBL/GenBank/DDBJ whole genome shotgun (WGS) entry which is preliminary data.</text>
</comment>
<evidence type="ECO:0000256" key="2">
    <source>
        <dbReference type="ARBA" id="ARBA00022630"/>
    </source>
</evidence>
<dbReference type="InterPro" id="IPR040131">
    <property type="entry name" value="MnmG_N"/>
</dbReference>
<dbReference type="Proteomes" id="UP001259659">
    <property type="component" value="Unassembled WGS sequence"/>
</dbReference>
<dbReference type="Gene3D" id="3.50.50.60">
    <property type="entry name" value="FAD/NAD(P)-binding domain"/>
    <property type="match status" value="1"/>
</dbReference>
<dbReference type="PANTHER" id="PTHR42685">
    <property type="entry name" value="GERANYLGERANYL DIPHOSPHATE REDUCTASE"/>
    <property type="match status" value="1"/>
</dbReference>
<gene>
    <name evidence="5" type="ORF">NDI56_11995</name>
</gene>
<sequence>MKRTSFDIVIVGGGTAGAFAAAKAAAAGLDVVILERKSRDQAGEIACGDAIKGKHSLPDVMDLDYLRSESFTNRAITGARFENPIDGQTLEIPFDESSVVIDRKRYGEVVLEEAERLGADIHFDTVVNDLVQNDGRVEGVIAVRDGVQTRYEATVTVDAAGALSVLQDKGEFSASTFDTNVDYSQFCSAYREILDVPDPVPWQDSLVFKPTERLGYLWYFPRDGTEINAGLGFQMNKDPMALVDILKDDLQNRPEFADATVRNKLGAALPTRRPYDSAVADGFVAAGDSAAHVNPTTGGGIVAAAKSAVAATERAIEAITTDDVSEERLWQYNDEVMTDFGARFAAADLYNIWGGANSVDELSGIVSAIPGEALVAGLSSGDASVGLASKLKILLRTVGHWDTLYELSQVRSKAQALKDHYLSYPSHPEGLPAWQSERDEILADVYEITGAEPKY</sequence>
<dbReference type="Pfam" id="PF01134">
    <property type="entry name" value="GIDA"/>
    <property type="match status" value="1"/>
</dbReference>
<dbReference type="InterPro" id="IPR050407">
    <property type="entry name" value="Geranylgeranyl_reductase"/>
</dbReference>
<dbReference type="InterPro" id="IPR036188">
    <property type="entry name" value="FAD/NAD-bd_sf"/>
</dbReference>
<dbReference type="EMBL" id="JAMQON010000003">
    <property type="protein sequence ID" value="MDS0260116.1"/>
    <property type="molecule type" value="Genomic_DNA"/>
</dbReference>
<dbReference type="NCBIfam" id="TIGR02032">
    <property type="entry name" value="GG-red-SF"/>
    <property type="match status" value="1"/>
</dbReference>
<evidence type="ECO:0000313" key="5">
    <source>
        <dbReference type="EMBL" id="MDS0260116.1"/>
    </source>
</evidence>
<keyword evidence="2" id="KW-0285">Flavoprotein</keyword>
<evidence type="ECO:0000259" key="4">
    <source>
        <dbReference type="Pfam" id="PF01134"/>
    </source>
</evidence>
<reference evidence="5 6" key="1">
    <citation type="submission" date="2022-06" db="EMBL/GenBank/DDBJ databases">
        <title>Haloarcula sp. a new haloarchaeum isolate from saline soil.</title>
        <authorList>
            <person name="Strakova D."/>
            <person name="Galisteo C."/>
            <person name="Sanchez-Porro C."/>
            <person name="Ventosa A."/>
        </authorList>
    </citation>
    <scope>NUCLEOTIDE SEQUENCE [LARGE SCALE GENOMIC DNA]</scope>
    <source>
        <strain evidence="5 6">S1CR25-12</strain>
    </source>
</reference>
<comment type="cofactor">
    <cofactor evidence="1">
        <name>FAD</name>
        <dbReference type="ChEBI" id="CHEBI:57692"/>
    </cofactor>
</comment>
<dbReference type="RefSeq" id="WP_310919781.1">
    <property type="nucleotide sequence ID" value="NZ_JAMQON010000003.1"/>
</dbReference>
<protein>
    <submittedName>
        <fullName evidence="5">NAD(P)/FAD-dependent oxidoreductase</fullName>
    </submittedName>
</protein>
<dbReference type="SUPFAM" id="SSF51905">
    <property type="entry name" value="FAD/NAD(P)-binding domain"/>
    <property type="match status" value="1"/>
</dbReference>